<dbReference type="Proteomes" id="UP000805193">
    <property type="component" value="Unassembled WGS sequence"/>
</dbReference>
<sequence>MRRSTLEAFRRMFSESGVPGLRVILGFSAPSRRLLWVAVLALLVGLGLHDLYVVFRDFAQYEDTVDVELSRSPEGLALPAVTICNLNQAARVLPSACKADCVAWSTRTALIACQVRRTVFCGDIVLNRSTATEWQQKLCSDRGPRPIWLPEDEALDRKEFFKWVTEMQRRNAATAQVLGHQREDMVLSCRLDETDCNDPQKMQLQMYGRYGNCFCVGCDRSAPEHRLQVAITVDQGLRLLLNVEPEEYLPLSVEAGFVVNVHQAGVQVDFRRDGVFVPPRHTTFVSVDQTILRRLEPPYMNPCQPSWPEEYLQHTRAGRDVYTSRACRDICAQLKVTAACGCQSHDYVILDRSLADICDEDDDNANACIEGVASKICGSDCPCLESCRSPVLAEVVVHLASTQRRLRRHDPKVTVPQLVSSIGSILGMYVGMSFLLVFSVLDMATRAVLIGARQPPHSLAQMEALNPAEAIRRPDKLLSDQKLQLFFFFHVGSLIEIWRSRSHRLECVWGLIQVSRQPLGR</sequence>
<keyword evidence="2" id="KW-1185">Reference proteome</keyword>
<accession>A0AC60P052</accession>
<protein>
    <submittedName>
        <fullName evidence="1">Uncharacterized protein</fullName>
    </submittedName>
</protein>
<proteinExistence type="predicted"/>
<reference evidence="1 2" key="1">
    <citation type="journal article" date="2020" name="Cell">
        <title>Large-Scale Comparative Analyses of Tick Genomes Elucidate Their Genetic Diversity and Vector Capacities.</title>
        <authorList>
            <consortium name="Tick Genome and Microbiome Consortium (TIGMIC)"/>
            <person name="Jia N."/>
            <person name="Wang J."/>
            <person name="Shi W."/>
            <person name="Du L."/>
            <person name="Sun Y."/>
            <person name="Zhan W."/>
            <person name="Jiang J.F."/>
            <person name="Wang Q."/>
            <person name="Zhang B."/>
            <person name="Ji P."/>
            <person name="Bell-Sakyi L."/>
            <person name="Cui X.M."/>
            <person name="Yuan T.T."/>
            <person name="Jiang B.G."/>
            <person name="Yang W.F."/>
            <person name="Lam T.T."/>
            <person name="Chang Q.C."/>
            <person name="Ding S.J."/>
            <person name="Wang X.J."/>
            <person name="Zhu J.G."/>
            <person name="Ruan X.D."/>
            <person name="Zhao L."/>
            <person name="Wei J.T."/>
            <person name="Ye R.Z."/>
            <person name="Que T.C."/>
            <person name="Du C.H."/>
            <person name="Zhou Y.H."/>
            <person name="Cheng J.X."/>
            <person name="Dai P.F."/>
            <person name="Guo W.B."/>
            <person name="Han X.H."/>
            <person name="Huang E.J."/>
            <person name="Li L.F."/>
            <person name="Wei W."/>
            <person name="Gao Y.C."/>
            <person name="Liu J.Z."/>
            <person name="Shao H.Z."/>
            <person name="Wang X."/>
            <person name="Wang C.C."/>
            <person name="Yang T.C."/>
            <person name="Huo Q.B."/>
            <person name="Li W."/>
            <person name="Chen H.Y."/>
            <person name="Chen S.E."/>
            <person name="Zhou L.G."/>
            <person name="Ni X.B."/>
            <person name="Tian J.H."/>
            <person name="Sheng Y."/>
            <person name="Liu T."/>
            <person name="Pan Y.S."/>
            <person name="Xia L.Y."/>
            <person name="Li J."/>
            <person name="Zhao F."/>
            <person name="Cao W.C."/>
        </authorList>
    </citation>
    <scope>NUCLEOTIDE SEQUENCE [LARGE SCALE GENOMIC DNA]</scope>
    <source>
        <strain evidence="1">Iper-2018</strain>
    </source>
</reference>
<organism evidence="1 2">
    <name type="scientific">Ixodes persulcatus</name>
    <name type="common">Taiga tick</name>
    <dbReference type="NCBI Taxonomy" id="34615"/>
    <lineage>
        <taxon>Eukaryota</taxon>
        <taxon>Metazoa</taxon>
        <taxon>Ecdysozoa</taxon>
        <taxon>Arthropoda</taxon>
        <taxon>Chelicerata</taxon>
        <taxon>Arachnida</taxon>
        <taxon>Acari</taxon>
        <taxon>Parasitiformes</taxon>
        <taxon>Ixodida</taxon>
        <taxon>Ixodoidea</taxon>
        <taxon>Ixodidae</taxon>
        <taxon>Ixodinae</taxon>
        <taxon>Ixodes</taxon>
    </lineage>
</organism>
<gene>
    <name evidence="1" type="ORF">HPB47_010167</name>
</gene>
<dbReference type="EMBL" id="JABSTQ010011330">
    <property type="protein sequence ID" value="KAG0412683.1"/>
    <property type="molecule type" value="Genomic_DNA"/>
</dbReference>
<evidence type="ECO:0000313" key="1">
    <source>
        <dbReference type="EMBL" id="KAG0412683.1"/>
    </source>
</evidence>
<evidence type="ECO:0000313" key="2">
    <source>
        <dbReference type="Proteomes" id="UP000805193"/>
    </source>
</evidence>
<name>A0AC60P052_IXOPE</name>
<comment type="caution">
    <text evidence="1">The sequence shown here is derived from an EMBL/GenBank/DDBJ whole genome shotgun (WGS) entry which is preliminary data.</text>
</comment>